<keyword evidence="3" id="KW-1185">Reference proteome</keyword>
<evidence type="ECO:0000256" key="1">
    <source>
        <dbReference type="ARBA" id="ARBA00038414"/>
    </source>
</evidence>
<dbReference type="Pfam" id="PF01177">
    <property type="entry name" value="Asp_Glu_race"/>
    <property type="match status" value="1"/>
</dbReference>
<dbReference type="InterPro" id="IPR053714">
    <property type="entry name" value="Iso_Racemase_Enz_sf"/>
</dbReference>
<dbReference type="GO" id="GO:0047661">
    <property type="term" value="F:amino-acid racemase activity"/>
    <property type="evidence" value="ECO:0007669"/>
    <property type="project" value="InterPro"/>
</dbReference>
<dbReference type="RefSeq" id="WP_136380077.1">
    <property type="nucleotide sequence ID" value="NZ_SLUB01000023.1"/>
</dbReference>
<dbReference type="Proteomes" id="UP000306477">
    <property type="component" value="Unassembled WGS sequence"/>
</dbReference>
<evidence type="ECO:0000313" key="3">
    <source>
        <dbReference type="Proteomes" id="UP000306477"/>
    </source>
</evidence>
<dbReference type="InterPro" id="IPR052186">
    <property type="entry name" value="Hydantoin_racemase-like"/>
</dbReference>
<dbReference type="EMBL" id="SLUB01000023">
    <property type="protein sequence ID" value="THE11862.1"/>
    <property type="molecule type" value="Genomic_DNA"/>
</dbReference>
<accession>A0A4S3PSQ4</accession>
<dbReference type="InterPro" id="IPR015942">
    <property type="entry name" value="Asp/Glu/hydantoin_racemase"/>
</dbReference>
<comment type="similarity">
    <text evidence="1">Belongs to the HyuE racemase family.</text>
</comment>
<sequence>MKLVYVVPGPIDKKELERRGEILCEWISSDVEIDIVRVEEGPASIESMYEEFLSIPATAKKIYELEQQGYDAAIIGCAGDPGIEAYREITTRMLVVGPGMSSVHAAAMLGYRFSILNASLSTIPNSYELVRKAGLIEKLASIRPLNIPVLELSNDRTATLEKLRRITERAISEDGADSIVLKCMSMGFLHLAEDLQDALGIPVINPVKTSLMASEFLVKSGLSHSNKAFLQPPKLAQCKVQSIDELYVRVNSK</sequence>
<evidence type="ECO:0000313" key="2">
    <source>
        <dbReference type="EMBL" id="THE11862.1"/>
    </source>
</evidence>
<dbReference type="PANTHER" id="PTHR28047:SF5">
    <property type="entry name" value="PROTEIN DCG1"/>
    <property type="match status" value="1"/>
</dbReference>
<dbReference type="AlphaFoldDB" id="A0A4S3PSQ4"/>
<proteinExistence type="inferred from homology"/>
<dbReference type="Gene3D" id="3.40.50.12500">
    <property type="match status" value="1"/>
</dbReference>
<name>A0A4S3PSQ4_9BACI</name>
<gene>
    <name evidence="2" type="ORF">E1I69_13325</name>
</gene>
<reference evidence="2 3" key="1">
    <citation type="journal article" date="2019" name="Indoor Air">
        <title>Impacts of indoor surface finishes on bacterial viability.</title>
        <authorList>
            <person name="Hu J."/>
            <person name="Maamar S.B."/>
            <person name="Glawe A.J."/>
            <person name="Gottel N."/>
            <person name="Gilbert J.A."/>
            <person name="Hartmann E.M."/>
        </authorList>
    </citation>
    <scope>NUCLEOTIDE SEQUENCE [LARGE SCALE GENOMIC DNA]</scope>
    <source>
        <strain evidence="2 3">AF060A6</strain>
    </source>
</reference>
<protein>
    <submittedName>
        <fullName evidence="2">Hydrogenase expression protein HupH</fullName>
    </submittedName>
</protein>
<comment type="caution">
    <text evidence="2">The sequence shown here is derived from an EMBL/GenBank/DDBJ whole genome shotgun (WGS) entry which is preliminary data.</text>
</comment>
<dbReference type="OrthoDB" id="9791723at2"/>
<organism evidence="2 3">
    <name type="scientific">Bacillus timonensis</name>
    <dbReference type="NCBI Taxonomy" id="1033734"/>
    <lineage>
        <taxon>Bacteria</taxon>
        <taxon>Bacillati</taxon>
        <taxon>Bacillota</taxon>
        <taxon>Bacilli</taxon>
        <taxon>Bacillales</taxon>
        <taxon>Bacillaceae</taxon>
        <taxon>Bacillus</taxon>
    </lineage>
</organism>
<dbReference type="PANTHER" id="PTHR28047">
    <property type="entry name" value="PROTEIN DCG1"/>
    <property type="match status" value="1"/>
</dbReference>